<sequence length="101" mass="11204">MIRSALRTNSATFICCVMLQVDSSCRSIRILNLEWAVLPPGSNRDAIPDEAIASTILPCPCRRDRSVVQTNVLLVPPLPYTKNNLPSLFVTAFKIVSYALR</sequence>
<proteinExistence type="predicted"/>
<evidence type="ECO:0008006" key="3">
    <source>
        <dbReference type="Google" id="ProtNLM"/>
    </source>
</evidence>
<evidence type="ECO:0000313" key="2">
    <source>
        <dbReference type="Proteomes" id="UP001497512"/>
    </source>
</evidence>
<dbReference type="EMBL" id="OZ019910">
    <property type="protein sequence ID" value="CAK9211716.1"/>
    <property type="molecule type" value="Genomic_DNA"/>
</dbReference>
<reference evidence="1" key="1">
    <citation type="submission" date="2024-02" db="EMBL/GenBank/DDBJ databases">
        <authorList>
            <consortium name="ELIXIR-Norway"/>
            <consortium name="Elixir Norway"/>
        </authorList>
    </citation>
    <scope>NUCLEOTIDE SEQUENCE</scope>
</reference>
<dbReference type="Proteomes" id="UP001497512">
    <property type="component" value="Chromosome 18"/>
</dbReference>
<name>A0ABP0U3B1_9BRYO</name>
<protein>
    <recommendedName>
        <fullName evidence="3">Secreted protein</fullName>
    </recommendedName>
</protein>
<gene>
    <name evidence="1" type="ORF">CSSPTR1EN2_LOCUS10946</name>
</gene>
<accession>A0ABP0U3B1</accession>
<keyword evidence="2" id="KW-1185">Reference proteome</keyword>
<organism evidence="1 2">
    <name type="scientific">Sphagnum troendelagicum</name>
    <dbReference type="NCBI Taxonomy" id="128251"/>
    <lineage>
        <taxon>Eukaryota</taxon>
        <taxon>Viridiplantae</taxon>
        <taxon>Streptophyta</taxon>
        <taxon>Embryophyta</taxon>
        <taxon>Bryophyta</taxon>
        <taxon>Sphagnophytina</taxon>
        <taxon>Sphagnopsida</taxon>
        <taxon>Sphagnales</taxon>
        <taxon>Sphagnaceae</taxon>
        <taxon>Sphagnum</taxon>
    </lineage>
</organism>
<evidence type="ECO:0000313" key="1">
    <source>
        <dbReference type="EMBL" id="CAK9211716.1"/>
    </source>
</evidence>